<evidence type="ECO:0000313" key="3">
    <source>
        <dbReference type="Proteomes" id="UP000620156"/>
    </source>
</evidence>
<dbReference type="AlphaFoldDB" id="A0A918BFB4"/>
<gene>
    <name evidence="2" type="ORF">GCM10010145_35870</name>
</gene>
<reference evidence="2" key="1">
    <citation type="journal article" date="2014" name="Int. J. Syst. Evol. Microbiol.">
        <title>Complete genome sequence of Corynebacterium casei LMG S-19264T (=DSM 44701T), isolated from a smear-ripened cheese.</title>
        <authorList>
            <consortium name="US DOE Joint Genome Institute (JGI-PGF)"/>
            <person name="Walter F."/>
            <person name="Albersmeier A."/>
            <person name="Kalinowski J."/>
            <person name="Ruckert C."/>
        </authorList>
    </citation>
    <scope>NUCLEOTIDE SEQUENCE</scope>
    <source>
        <strain evidence="2">JCM 3131</strain>
    </source>
</reference>
<name>A0A918BFB4_9ACTN</name>
<feature type="compositionally biased region" description="Basic and acidic residues" evidence="1">
    <location>
        <begin position="45"/>
        <end position="54"/>
    </location>
</feature>
<dbReference type="Proteomes" id="UP000620156">
    <property type="component" value="Unassembled WGS sequence"/>
</dbReference>
<protein>
    <recommendedName>
        <fullName evidence="4">Tetratricopeptide repeat protein</fullName>
    </recommendedName>
</protein>
<accession>A0A918BFB4</accession>
<feature type="compositionally biased region" description="Basic and acidic residues" evidence="1">
    <location>
        <begin position="1"/>
        <end position="16"/>
    </location>
</feature>
<proteinExistence type="predicted"/>
<sequence length="247" mass="25823">MNRPGREQGQERDRAGRLPPGPGPGPGPGSGPGLGLGLGLGMFPEPERETDPGRRPAPIREFAVAEAVVNGCGVDGAETGGSGATAPSPLAARIGRINEAVRTGRIAEALELAETTLDRAVRTAGQEHPEALRLSELTAYVAYLAGDPLRSFRLSLDLARIRHRLDDPRAAYGHVQSAAAAWRAVRDPSTGLLLGGELIGVWTELAAGTGPAADDIEQLLSARARMGRLTERARAAGGAPRRHLHDS</sequence>
<evidence type="ECO:0008006" key="4">
    <source>
        <dbReference type="Google" id="ProtNLM"/>
    </source>
</evidence>
<comment type="caution">
    <text evidence="2">The sequence shown here is derived from an EMBL/GenBank/DDBJ whole genome shotgun (WGS) entry which is preliminary data.</text>
</comment>
<evidence type="ECO:0000256" key="1">
    <source>
        <dbReference type="SAM" id="MobiDB-lite"/>
    </source>
</evidence>
<feature type="region of interest" description="Disordered" evidence="1">
    <location>
        <begin position="1"/>
        <end position="55"/>
    </location>
</feature>
<organism evidence="2 3">
    <name type="scientific">Streptomyces ruber</name>
    <dbReference type="NCBI Taxonomy" id="83378"/>
    <lineage>
        <taxon>Bacteria</taxon>
        <taxon>Bacillati</taxon>
        <taxon>Actinomycetota</taxon>
        <taxon>Actinomycetes</taxon>
        <taxon>Kitasatosporales</taxon>
        <taxon>Streptomycetaceae</taxon>
        <taxon>Streptomyces</taxon>
    </lineage>
</organism>
<dbReference type="EMBL" id="BMQK01000007">
    <property type="protein sequence ID" value="GGQ62806.1"/>
    <property type="molecule type" value="Genomic_DNA"/>
</dbReference>
<reference evidence="2" key="2">
    <citation type="submission" date="2020-09" db="EMBL/GenBank/DDBJ databases">
        <authorList>
            <person name="Sun Q."/>
            <person name="Ohkuma M."/>
        </authorList>
    </citation>
    <scope>NUCLEOTIDE SEQUENCE</scope>
    <source>
        <strain evidence="2">JCM 3131</strain>
    </source>
</reference>
<feature type="compositionally biased region" description="Pro residues" evidence="1">
    <location>
        <begin position="19"/>
        <end position="29"/>
    </location>
</feature>
<feature type="compositionally biased region" description="Gly residues" evidence="1">
    <location>
        <begin position="30"/>
        <end position="40"/>
    </location>
</feature>
<evidence type="ECO:0000313" key="2">
    <source>
        <dbReference type="EMBL" id="GGQ62806.1"/>
    </source>
</evidence>
<keyword evidence="3" id="KW-1185">Reference proteome</keyword>
<dbReference type="RefSeq" id="WP_189217843.1">
    <property type="nucleotide sequence ID" value="NZ_BMQK01000007.1"/>
</dbReference>